<evidence type="ECO:0000313" key="1">
    <source>
        <dbReference type="EMBL" id="MDQ0152945.1"/>
    </source>
</evidence>
<proteinExistence type="predicted"/>
<organism evidence="1 2">
    <name type="scientific">Moryella indoligenes</name>
    <dbReference type="NCBI Taxonomy" id="371674"/>
    <lineage>
        <taxon>Bacteria</taxon>
        <taxon>Bacillati</taxon>
        <taxon>Bacillota</taxon>
        <taxon>Clostridia</taxon>
        <taxon>Lachnospirales</taxon>
        <taxon>Lachnospiraceae</taxon>
        <taxon>Moryella</taxon>
    </lineage>
</organism>
<dbReference type="Proteomes" id="UP001241537">
    <property type="component" value="Unassembled WGS sequence"/>
</dbReference>
<accession>A0AAE3VBK9</accession>
<sequence length="141" mass="15983">MKKIINQRRYDTSTSTLMGERETGSGFQYIREKLYQKRNGEFFLHGFGGPSTKYAVSIEQNTWSEGEELIPLSPESAKQWAEDYLDAEKVSEIFQISEDAENDKKPVGFTISQNAIVRLALLAAERKTSKSQVVEDLILNA</sequence>
<keyword evidence="2" id="KW-1185">Reference proteome</keyword>
<evidence type="ECO:0000313" key="2">
    <source>
        <dbReference type="Proteomes" id="UP001241537"/>
    </source>
</evidence>
<protein>
    <submittedName>
        <fullName evidence="1">Uncharacterized protein</fullName>
    </submittedName>
</protein>
<dbReference type="AlphaFoldDB" id="A0AAE3VBK9"/>
<dbReference type="EMBL" id="JAUSTO010000009">
    <property type="protein sequence ID" value="MDQ0152945.1"/>
    <property type="molecule type" value="Genomic_DNA"/>
</dbReference>
<reference evidence="1" key="1">
    <citation type="submission" date="2023-07" db="EMBL/GenBank/DDBJ databases">
        <title>Genomic Encyclopedia of Type Strains, Phase IV (KMG-IV): sequencing the most valuable type-strain genomes for metagenomic binning, comparative biology and taxonomic classification.</title>
        <authorList>
            <person name="Goeker M."/>
        </authorList>
    </citation>
    <scope>NUCLEOTIDE SEQUENCE</scope>
    <source>
        <strain evidence="1">DSM 19659</strain>
    </source>
</reference>
<gene>
    <name evidence="1" type="ORF">J2S20_001646</name>
</gene>
<name>A0AAE3VBK9_9FIRM</name>
<comment type="caution">
    <text evidence="1">The sequence shown here is derived from an EMBL/GenBank/DDBJ whole genome shotgun (WGS) entry which is preliminary data.</text>
</comment>